<dbReference type="EMBL" id="FPCH01000005">
    <property type="protein sequence ID" value="SFV39004.1"/>
    <property type="molecule type" value="Genomic_DNA"/>
</dbReference>
<proteinExistence type="predicted"/>
<accession>A0A1I7NWM5</accession>
<evidence type="ECO:0000313" key="2">
    <source>
        <dbReference type="Proteomes" id="UP000199423"/>
    </source>
</evidence>
<gene>
    <name evidence="1" type="ORF">SAMN04488557_4027</name>
</gene>
<reference evidence="2" key="1">
    <citation type="submission" date="2016-10" db="EMBL/GenBank/DDBJ databases">
        <authorList>
            <person name="Varghese N."/>
            <person name="Submissions S."/>
        </authorList>
    </citation>
    <scope>NUCLEOTIDE SEQUENCE [LARGE SCALE GENOMIC DNA]</scope>
    <source>
        <strain evidence="2">DSM 1565</strain>
    </source>
</reference>
<protein>
    <submittedName>
        <fullName evidence="1">Uncharacterized protein</fullName>
    </submittedName>
</protein>
<keyword evidence="2" id="KW-1185">Reference proteome</keyword>
<sequence length="89" mass="9341">MAASTQILVEQVVVLVDVGALGGRKFAAAAGAFDLSGNALGIQSIELTANRTARFARRKWPCSRIAAGRSCGTTASLQRAAKSDYKTNR</sequence>
<organism evidence="1 2">
    <name type="scientific">Hyphomicrobium facile</name>
    <dbReference type="NCBI Taxonomy" id="51670"/>
    <lineage>
        <taxon>Bacteria</taxon>
        <taxon>Pseudomonadati</taxon>
        <taxon>Pseudomonadota</taxon>
        <taxon>Alphaproteobacteria</taxon>
        <taxon>Hyphomicrobiales</taxon>
        <taxon>Hyphomicrobiaceae</taxon>
        <taxon>Hyphomicrobium</taxon>
    </lineage>
</organism>
<dbReference type="AlphaFoldDB" id="A0A1I7NWM5"/>
<name>A0A1I7NWM5_9HYPH</name>
<evidence type="ECO:0000313" key="1">
    <source>
        <dbReference type="EMBL" id="SFV39004.1"/>
    </source>
</evidence>
<dbReference type="Proteomes" id="UP000199423">
    <property type="component" value="Unassembled WGS sequence"/>
</dbReference>